<protein>
    <submittedName>
        <fullName evidence="1">Uncharacterized protein</fullName>
    </submittedName>
</protein>
<dbReference type="AlphaFoldDB" id="A0A2S4Q005"/>
<proteinExistence type="predicted"/>
<evidence type="ECO:0000313" key="1">
    <source>
        <dbReference type="EMBL" id="POS87618.1"/>
    </source>
</evidence>
<accession>A0A2S4Q005</accession>
<keyword evidence="2" id="KW-1185">Reference proteome</keyword>
<dbReference type="STRING" id="225359.A0A2S4Q005"/>
<name>A0A2S4Q005_9PEZI</name>
<sequence length="421" mass="48913">MGGTAFAQHKPPILTPRLPVLVYQSRLKETKALLSQFYHHVLSPIEAPGKDTYGDLDILLFKPLTDSLDDTRWSREEIAEQLKKILSAKIYIVRKGDPVISFAVPLSKIENPLEENIEIEEIYMQVDIQIFSTYQDIQYCYFHESHGDLWTILNDIIKTHGLRVNNRGLHICIASIEVINTKKSRVFLTSDPDEILEFIGLDSKKWWKKFNSMDEMFHYAASCRMFNPHQFQDKIVNPSNPEDPISPNTVKKPWSRKDRVRLIKRPIFSAWFNDFIPRCLSENLYEKPDSFLTREQVKHEVFSRFNVEKEYEETEMKWALAKNEELVLKEGVKESIPTEGIDPAFRAAGIRVLKDMILDGNPWKDNSIPCEVQKDKCGFYDVEKVKKWVSENWHIAGQIGLSRQLEKSIANNKKNLAKISI</sequence>
<evidence type="ECO:0000313" key="2">
    <source>
        <dbReference type="Proteomes" id="UP000237438"/>
    </source>
</evidence>
<organism evidence="1 2">
    <name type="scientific">Erysiphe pulchra</name>
    <dbReference type="NCBI Taxonomy" id="225359"/>
    <lineage>
        <taxon>Eukaryota</taxon>
        <taxon>Fungi</taxon>
        <taxon>Dikarya</taxon>
        <taxon>Ascomycota</taxon>
        <taxon>Pezizomycotina</taxon>
        <taxon>Leotiomycetes</taxon>
        <taxon>Erysiphales</taxon>
        <taxon>Erysiphaceae</taxon>
        <taxon>Erysiphe</taxon>
    </lineage>
</organism>
<gene>
    <name evidence="1" type="ORF">EPUL_001617</name>
</gene>
<dbReference type="EMBL" id="PEDP01000095">
    <property type="protein sequence ID" value="POS87618.1"/>
    <property type="molecule type" value="Genomic_DNA"/>
</dbReference>
<reference evidence="1 2" key="1">
    <citation type="submission" date="2017-10" db="EMBL/GenBank/DDBJ databases">
        <title>Development of genomic resources for the powdery mildew, Erysiphe pulchra.</title>
        <authorList>
            <person name="Wadl P.A."/>
            <person name="Mack B.M."/>
            <person name="Moore G."/>
            <person name="Beltz S.B."/>
        </authorList>
    </citation>
    <scope>NUCLEOTIDE SEQUENCE [LARGE SCALE GENOMIC DNA]</scope>
    <source>
        <strain evidence="1">Cflorida</strain>
    </source>
</reference>
<comment type="caution">
    <text evidence="1">The sequence shown here is derived from an EMBL/GenBank/DDBJ whole genome shotgun (WGS) entry which is preliminary data.</text>
</comment>
<dbReference type="Proteomes" id="UP000237438">
    <property type="component" value="Unassembled WGS sequence"/>
</dbReference>
<dbReference type="OrthoDB" id="4708870at2759"/>